<dbReference type="InterPro" id="IPR013083">
    <property type="entry name" value="Znf_RING/FYVE/PHD"/>
</dbReference>
<evidence type="ECO:0000256" key="9">
    <source>
        <dbReference type="ARBA" id="ARBA00022833"/>
    </source>
</evidence>
<organism evidence="15 16">
    <name type="scientific">Hemibagrus guttatus</name>
    <dbReference type="NCBI Taxonomy" id="175788"/>
    <lineage>
        <taxon>Eukaryota</taxon>
        <taxon>Metazoa</taxon>
        <taxon>Chordata</taxon>
        <taxon>Craniata</taxon>
        <taxon>Vertebrata</taxon>
        <taxon>Euteleostomi</taxon>
        <taxon>Actinopterygii</taxon>
        <taxon>Neopterygii</taxon>
        <taxon>Teleostei</taxon>
        <taxon>Ostariophysi</taxon>
        <taxon>Siluriformes</taxon>
        <taxon>Bagridae</taxon>
        <taxon>Hemibagrus</taxon>
    </lineage>
</organism>
<evidence type="ECO:0000256" key="1">
    <source>
        <dbReference type="ARBA" id="ARBA00004123"/>
    </source>
</evidence>
<keyword evidence="9" id="KW-0862">Zinc</keyword>
<evidence type="ECO:0000256" key="6">
    <source>
        <dbReference type="ARBA" id="ARBA00022723"/>
    </source>
</evidence>
<dbReference type="EMBL" id="JAUCMX010000003">
    <property type="protein sequence ID" value="KAK3551424.1"/>
    <property type="molecule type" value="Genomic_DNA"/>
</dbReference>
<protein>
    <recommendedName>
        <fullName evidence="4">E3 SUMO-protein ligase NSE2</fullName>
    </recommendedName>
    <alternativeName>
        <fullName evidence="11">E3 SUMO-protein transferase NSE2</fullName>
    </alternativeName>
    <alternativeName>
        <fullName evidence="12">Non-structural maintenance of chromosomes element 2 homolog</fullName>
    </alternativeName>
</protein>
<dbReference type="GO" id="GO:0005634">
    <property type="term" value="C:nucleus"/>
    <property type="evidence" value="ECO:0007669"/>
    <property type="project" value="UniProtKB-SubCell"/>
</dbReference>
<evidence type="ECO:0000256" key="2">
    <source>
        <dbReference type="ARBA" id="ARBA00004718"/>
    </source>
</evidence>
<comment type="similarity">
    <text evidence="3">Belongs to the NSE2 family.</text>
</comment>
<comment type="subcellular location">
    <subcellularLocation>
        <location evidence="1">Nucleus</location>
    </subcellularLocation>
</comment>
<dbReference type="GO" id="GO:0000724">
    <property type="term" value="P:double-strand break repair via homologous recombination"/>
    <property type="evidence" value="ECO:0007669"/>
    <property type="project" value="InterPro"/>
</dbReference>
<name>A0AAE0REA0_9TELE</name>
<dbReference type="GO" id="GO:0008270">
    <property type="term" value="F:zinc ion binding"/>
    <property type="evidence" value="ECO:0007669"/>
    <property type="project" value="UniProtKB-KW"/>
</dbReference>
<dbReference type="InterPro" id="IPR004181">
    <property type="entry name" value="Znf_MIZ"/>
</dbReference>
<dbReference type="SUPFAM" id="SSF57850">
    <property type="entry name" value="RING/U-box"/>
    <property type="match status" value="1"/>
</dbReference>
<keyword evidence="6" id="KW-0479">Metal-binding</keyword>
<dbReference type="Proteomes" id="UP001274896">
    <property type="component" value="Unassembled WGS sequence"/>
</dbReference>
<evidence type="ECO:0000256" key="8">
    <source>
        <dbReference type="ARBA" id="ARBA00022786"/>
    </source>
</evidence>
<evidence type="ECO:0000256" key="10">
    <source>
        <dbReference type="ARBA" id="ARBA00023242"/>
    </source>
</evidence>
<dbReference type="InterPro" id="IPR026846">
    <property type="entry name" value="Nse2(Mms21)"/>
</dbReference>
<comment type="pathway">
    <text evidence="2">Protein modification; protein sumoylation.</text>
</comment>
<dbReference type="PROSITE" id="PS51044">
    <property type="entry name" value="ZF_SP_RING"/>
    <property type="match status" value="1"/>
</dbReference>
<dbReference type="PANTHER" id="PTHR21330:SF1">
    <property type="entry name" value="E3 SUMO-PROTEIN LIGASE NSE2"/>
    <property type="match status" value="1"/>
</dbReference>
<dbReference type="GO" id="GO:0061665">
    <property type="term" value="F:SUMO ligase activity"/>
    <property type="evidence" value="ECO:0007669"/>
    <property type="project" value="TreeGrafter"/>
</dbReference>
<feature type="domain" description="SP-RING-type" evidence="14">
    <location>
        <begin position="140"/>
        <end position="226"/>
    </location>
</feature>
<keyword evidence="10" id="KW-0539">Nucleus</keyword>
<evidence type="ECO:0000256" key="12">
    <source>
        <dbReference type="ARBA" id="ARBA00032533"/>
    </source>
</evidence>
<evidence type="ECO:0000256" key="11">
    <source>
        <dbReference type="ARBA" id="ARBA00031731"/>
    </source>
</evidence>
<dbReference type="AlphaFoldDB" id="A0AAE0REA0"/>
<comment type="caution">
    <text evidence="15">The sequence shown here is derived from an EMBL/GenBank/DDBJ whole genome shotgun (WGS) entry which is preliminary data.</text>
</comment>
<accession>A0AAE0REA0</accession>
<dbReference type="GO" id="GO:0030915">
    <property type="term" value="C:Smc5-Smc6 complex"/>
    <property type="evidence" value="ECO:0007669"/>
    <property type="project" value="InterPro"/>
</dbReference>
<gene>
    <name evidence="15" type="ORF">QTP70_017314</name>
</gene>
<dbReference type="GO" id="GO:0016925">
    <property type="term" value="P:protein sumoylation"/>
    <property type="evidence" value="ECO:0007669"/>
    <property type="project" value="TreeGrafter"/>
</dbReference>
<keyword evidence="8" id="KW-0833">Ubl conjugation pathway</keyword>
<reference evidence="15" key="1">
    <citation type="submission" date="2023-06" db="EMBL/GenBank/DDBJ databases">
        <title>Male Hemibagrus guttatus genome.</title>
        <authorList>
            <person name="Bian C."/>
        </authorList>
    </citation>
    <scope>NUCLEOTIDE SEQUENCE</scope>
    <source>
        <strain evidence="15">Male_cb2023</strain>
        <tissue evidence="15">Muscle</tissue>
    </source>
</reference>
<evidence type="ECO:0000259" key="14">
    <source>
        <dbReference type="PROSITE" id="PS51044"/>
    </source>
</evidence>
<evidence type="ECO:0000256" key="4">
    <source>
        <dbReference type="ARBA" id="ARBA00020923"/>
    </source>
</evidence>
<keyword evidence="5" id="KW-0808">Transferase</keyword>
<evidence type="ECO:0000313" key="15">
    <source>
        <dbReference type="EMBL" id="KAK3551424.1"/>
    </source>
</evidence>
<keyword evidence="7 13" id="KW-0863">Zinc-finger</keyword>
<dbReference type="Gene3D" id="3.30.40.10">
    <property type="entry name" value="Zinc/RING finger domain, C3HC4 (zinc finger)"/>
    <property type="match status" value="1"/>
</dbReference>
<evidence type="ECO:0000256" key="3">
    <source>
        <dbReference type="ARBA" id="ARBA00008212"/>
    </source>
</evidence>
<keyword evidence="16" id="KW-1185">Reference proteome</keyword>
<sequence>MSLNSIQTQLSSLKTCQADISTGMDIVSDVALDLVEAQANDDSPGLRKLEQMILECAKLDKEISCFVESVEQMITQVRHEPPDAMFKLKDSVKERFTDLMAAVSDAEIEQHCKVVAFRDSIKKSLQQVNQLACGSVEEELDEDIAVTQSQTNFTCPLTQVEMVNPVKNKKCQHYYDQEAILSLIKTKQNNKKKCRCPVVGCGNTDVKPADLELDPVMRRMIQNHKRQSGKS</sequence>
<evidence type="ECO:0000256" key="13">
    <source>
        <dbReference type="PROSITE-ProRule" id="PRU00452"/>
    </source>
</evidence>
<dbReference type="Pfam" id="PF11789">
    <property type="entry name" value="zf-Nse"/>
    <property type="match status" value="1"/>
</dbReference>
<proteinExistence type="inferred from homology"/>
<dbReference type="PANTHER" id="PTHR21330">
    <property type="entry name" value="E3 SUMO-PROTEIN LIGASE NSE2"/>
    <property type="match status" value="1"/>
</dbReference>
<evidence type="ECO:0000313" key="16">
    <source>
        <dbReference type="Proteomes" id="UP001274896"/>
    </source>
</evidence>
<evidence type="ECO:0000256" key="5">
    <source>
        <dbReference type="ARBA" id="ARBA00022679"/>
    </source>
</evidence>
<evidence type="ECO:0000256" key="7">
    <source>
        <dbReference type="ARBA" id="ARBA00022771"/>
    </source>
</evidence>
<dbReference type="CDD" id="cd16651">
    <property type="entry name" value="SPL-RING_NSE2"/>
    <property type="match status" value="1"/>
</dbReference>